<accession>A0A6A6SBP1</accession>
<gene>
    <name evidence="2" type="ORF">P280DRAFT_465098</name>
</gene>
<keyword evidence="1" id="KW-0732">Signal</keyword>
<evidence type="ECO:0000313" key="3">
    <source>
        <dbReference type="Proteomes" id="UP000799753"/>
    </source>
</evidence>
<proteinExistence type="predicted"/>
<dbReference type="AlphaFoldDB" id="A0A6A6SBP1"/>
<evidence type="ECO:0000256" key="1">
    <source>
        <dbReference type="SAM" id="SignalP"/>
    </source>
</evidence>
<keyword evidence="3" id="KW-1185">Reference proteome</keyword>
<organism evidence="2 3">
    <name type="scientific">Massarina eburnea CBS 473.64</name>
    <dbReference type="NCBI Taxonomy" id="1395130"/>
    <lineage>
        <taxon>Eukaryota</taxon>
        <taxon>Fungi</taxon>
        <taxon>Dikarya</taxon>
        <taxon>Ascomycota</taxon>
        <taxon>Pezizomycotina</taxon>
        <taxon>Dothideomycetes</taxon>
        <taxon>Pleosporomycetidae</taxon>
        <taxon>Pleosporales</taxon>
        <taxon>Massarineae</taxon>
        <taxon>Massarinaceae</taxon>
        <taxon>Massarina</taxon>
    </lineage>
</organism>
<reference evidence="2" key="1">
    <citation type="journal article" date="2020" name="Stud. Mycol.">
        <title>101 Dothideomycetes genomes: a test case for predicting lifestyles and emergence of pathogens.</title>
        <authorList>
            <person name="Haridas S."/>
            <person name="Albert R."/>
            <person name="Binder M."/>
            <person name="Bloem J."/>
            <person name="Labutti K."/>
            <person name="Salamov A."/>
            <person name="Andreopoulos B."/>
            <person name="Baker S."/>
            <person name="Barry K."/>
            <person name="Bills G."/>
            <person name="Bluhm B."/>
            <person name="Cannon C."/>
            <person name="Castanera R."/>
            <person name="Culley D."/>
            <person name="Daum C."/>
            <person name="Ezra D."/>
            <person name="Gonzalez J."/>
            <person name="Henrissat B."/>
            <person name="Kuo A."/>
            <person name="Liang C."/>
            <person name="Lipzen A."/>
            <person name="Lutzoni F."/>
            <person name="Magnuson J."/>
            <person name="Mondo S."/>
            <person name="Nolan M."/>
            <person name="Ohm R."/>
            <person name="Pangilinan J."/>
            <person name="Park H.-J."/>
            <person name="Ramirez L."/>
            <person name="Alfaro M."/>
            <person name="Sun H."/>
            <person name="Tritt A."/>
            <person name="Yoshinaga Y."/>
            <person name="Zwiers L.-H."/>
            <person name="Turgeon B."/>
            <person name="Goodwin S."/>
            <person name="Spatafora J."/>
            <person name="Crous P."/>
            <person name="Grigoriev I."/>
        </authorList>
    </citation>
    <scope>NUCLEOTIDE SEQUENCE</scope>
    <source>
        <strain evidence="2">CBS 473.64</strain>
    </source>
</reference>
<evidence type="ECO:0000313" key="2">
    <source>
        <dbReference type="EMBL" id="KAF2645189.1"/>
    </source>
</evidence>
<dbReference type="Proteomes" id="UP000799753">
    <property type="component" value="Unassembled WGS sequence"/>
</dbReference>
<sequence>MRFSFWFGCVVLCICVVSAPWVFSGLTVNHSTYSFAPPEYSSNLKLSNLNWGPF</sequence>
<feature type="signal peptide" evidence="1">
    <location>
        <begin position="1"/>
        <end position="19"/>
    </location>
</feature>
<name>A0A6A6SBP1_9PLEO</name>
<dbReference type="EMBL" id="MU006777">
    <property type="protein sequence ID" value="KAF2645189.1"/>
    <property type="molecule type" value="Genomic_DNA"/>
</dbReference>
<feature type="chain" id="PRO_5025502020" evidence="1">
    <location>
        <begin position="20"/>
        <end position="54"/>
    </location>
</feature>
<protein>
    <submittedName>
        <fullName evidence="2">Uncharacterized protein</fullName>
    </submittedName>
</protein>